<sequence length="37" mass="3962">MAGSCQTAIMMQPGFRQKKPRGLIGRGADLPAFQVQA</sequence>
<gene>
    <name evidence="1" type="ORF">ALO75_102267</name>
</gene>
<dbReference type="Proteomes" id="UP000051335">
    <property type="component" value="Unassembled WGS sequence"/>
</dbReference>
<protein>
    <submittedName>
        <fullName evidence="1">Uncharacterized protein</fullName>
    </submittedName>
</protein>
<dbReference type="EMBL" id="LJQC01000750">
    <property type="protein sequence ID" value="KPW94428.1"/>
    <property type="molecule type" value="Genomic_DNA"/>
</dbReference>
<proteinExistence type="predicted"/>
<keyword evidence="2" id="KW-1185">Reference proteome</keyword>
<name>A0A0P9P7S2_9PSED</name>
<reference evidence="1 2" key="1">
    <citation type="submission" date="2015-09" db="EMBL/GenBank/DDBJ databases">
        <title>Genome announcement of multiple Pseudomonas syringae strains.</title>
        <authorList>
            <person name="Thakur S."/>
            <person name="Wang P.W."/>
            <person name="Gong Y."/>
            <person name="Weir B.S."/>
            <person name="Guttman D.S."/>
        </authorList>
    </citation>
    <scope>NUCLEOTIDE SEQUENCE [LARGE SCALE GENOMIC DNA]</scope>
    <source>
        <strain evidence="1 2">ICMP17001</strain>
    </source>
</reference>
<evidence type="ECO:0000313" key="2">
    <source>
        <dbReference type="Proteomes" id="UP000051335"/>
    </source>
</evidence>
<dbReference type="AlphaFoldDB" id="A0A0P9P7S2"/>
<accession>A0A0P9P7S2</accession>
<organism evidence="1 2">
    <name type="scientific">Pseudomonas syringae pv. coryli</name>
    <dbReference type="NCBI Taxonomy" id="317659"/>
    <lineage>
        <taxon>Bacteria</taxon>
        <taxon>Pseudomonadati</taxon>
        <taxon>Pseudomonadota</taxon>
        <taxon>Gammaproteobacteria</taxon>
        <taxon>Pseudomonadales</taxon>
        <taxon>Pseudomonadaceae</taxon>
        <taxon>Pseudomonas</taxon>
    </lineage>
</organism>
<evidence type="ECO:0000313" key="1">
    <source>
        <dbReference type="EMBL" id="KPW94428.1"/>
    </source>
</evidence>
<comment type="caution">
    <text evidence="1">The sequence shown here is derived from an EMBL/GenBank/DDBJ whole genome shotgun (WGS) entry which is preliminary data.</text>
</comment>